<protein>
    <submittedName>
        <fullName evidence="1">Uncharacterized protein</fullName>
    </submittedName>
</protein>
<accession>A0A1C3Y174</accession>
<proteinExistence type="predicted"/>
<dbReference type="AlphaFoldDB" id="A0A1C3Y174"/>
<sequence>MTVTFGGFFLLRVVSYPNCQLTTGLTASFSLIFLFELSGEANQPPSQEF</sequence>
<dbReference type="EMBL" id="FMAJ01000004">
    <property type="protein sequence ID" value="SCB58221.1"/>
    <property type="molecule type" value="Genomic_DNA"/>
</dbReference>
<gene>
    <name evidence="1" type="ORF">GA0061105_104147</name>
</gene>
<dbReference type="Proteomes" id="UP000198723">
    <property type="component" value="Unassembled WGS sequence"/>
</dbReference>
<evidence type="ECO:0000313" key="1">
    <source>
        <dbReference type="EMBL" id="SCB58221.1"/>
    </source>
</evidence>
<name>A0A1C3Y174_9HYPH</name>
<evidence type="ECO:0000313" key="2">
    <source>
        <dbReference type="Proteomes" id="UP000198723"/>
    </source>
</evidence>
<organism evidence="1 2">
    <name type="scientific">Rhizobium aethiopicum</name>
    <dbReference type="NCBI Taxonomy" id="1138170"/>
    <lineage>
        <taxon>Bacteria</taxon>
        <taxon>Pseudomonadati</taxon>
        <taxon>Pseudomonadota</taxon>
        <taxon>Alphaproteobacteria</taxon>
        <taxon>Hyphomicrobiales</taxon>
        <taxon>Rhizobiaceae</taxon>
        <taxon>Rhizobium/Agrobacterium group</taxon>
        <taxon>Rhizobium</taxon>
    </lineage>
</organism>
<reference evidence="1 2" key="1">
    <citation type="submission" date="2016-08" db="EMBL/GenBank/DDBJ databases">
        <authorList>
            <person name="Seilhamer J.J."/>
        </authorList>
    </citation>
    <scope>NUCLEOTIDE SEQUENCE [LARGE SCALE GENOMIC DNA]</scope>
    <source>
        <strain evidence="1 2">HBR26</strain>
    </source>
</reference>